<dbReference type="PANTHER" id="PTHR47165:SF4">
    <property type="entry name" value="OS03G0429900 PROTEIN"/>
    <property type="match status" value="1"/>
</dbReference>
<protein>
    <recommendedName>
        <fullName evidence="1">Replication protein A 70 kDa DNA-binding subunit B/D first OB fold domain-containing protein</fullName>
    </recommendedName>
</protein>
<dbReference type="InterPro" id="IPR003871">
    <property type="entry name" value="RFA1B/D_OB_1st"/>
</dbReference>
<dbReference type="EMBL" id="LNRQ01000006">
    <property type="protein sequence ID" value="KZM89896.1"/>
    <property type="molecule type" value="Genomic_DNA"/>
</dbReference>
<sequence>MFNQYHSLLQIGPERSEWSISVRVQAIWKSINRTTNEFRGYNMVLTDIQGCRIHAFIMDKLSDKFEGRIKEGDVYNISNFKVKKYEGKELNRVVRNEKHIFFDYQTNLKKLTYELCRIPSYAFDIFPLQELEKIYTDSYFLVDVIGKVEQSGVSTYVSKEDNKKTNVKFKIFDGRYYIEPIFKC</sequence>
<dbReference type="CDD" id="cd04480">
    <property type="entry name" value="RPA1_DBD_A_like"/>
    <property type="match status" value="1"/>
</dbReference>
<name>A0A164V6R9_DAUCS</name>
<dbReference type="PANTHER" id="PTHR47165">
    <property type="entry name" value="OS03G0429900 PROTEIN"/>
    <property type="match status" value="1"/>
</dbReference>
<comment type="caution">
    <text evidence="2">The sequence shown here is derived from an EMBL/GenBank/DDBJ whole genome shotgun (WGS) entry which is preliminary data.</text>
</comment>
<dbReference type="SUPFAM" id="SSF50249">
    <property type="entry name" value="Nucleic acid-binding proteins"/>
    <property type="match status" value="1"/>
</dbReference>
<dbReference type="STRING" id="79200.A0A164V6R9"/>
<proteinExistence type="predicted"/>
<dbReference type="InterPro" id="IPR012340">
    <property type="entry name" value="NA-bd_OB-fold"/>
</dbReference>
<evidence type="ECO:0000313" key="2">
    <source>
        <dbReference type="EMBL" id="KZM89896.1"/>
    </source>
</evidence>
<gene>
    <name evidence="2" type="ORF">DCAR_022741</name>
</gene>
<reference evidence="2" key="1">
    <citation type="journal article" date="2016" name="Nat. Genet.">
        <title>A high-quality carrot genome assembly provides new insights into carotenoid accumulation and asterid genome evolution.</title>
        <authorList>
            <person name="Iorizzo M."/>
            <person name="Ellison S."/>
            <person name="Senalik D."/>
            <person name="Zeng P."/>
            <person name="Satapoomin P."/>
            <person name="Huang J."/>
            <person name="Bowman M."/>
            <person name="Iovene M."/>
            <person name="Sanseverino W."/>
            <person name="Cavagnaro P."/>
            <person name="Yildiz M."/>
            <person name="Macko-Podgorni A."/>
            <person name="Moranska E."/>
            <person name="Grzebelus E."/>
            <person name="Grzebelus D."/>
            <person name="Ashrafi H."/>
            <person name="Zheng Z."/>
            <person name="Cheng S."/>
            <person name="Spooner D."/>
            <person name="Van Deynze A."/>
            <person name="Simon P."/>
        </authorList>
    </citation>
    <scope>NUCLEOTIDE SEQUENCE [LARGE SCALE GENOMIC DNA]</scope>
    <source>
        <tissue evidence="2">Leaf</tissue>
    </source>
</reference>
<organism evidence="2">
    <name type="scientific">Daucus carota subsp. sativus</name>
    <name type="common">Carrot</name>
    <dbReference type="NCBI Taxonomy" id="79200"/>
    <lineage>
        <taxon>Eukaryota</taxon>
        <taxon>Viridiplantae</taxon>
        <taxon>Streptophyta</taxon>
        <taxon>Embryophyta</taxon>
        <taxon>Tracheophyta</taxon>
        <taxon>Spermatophyta</taxon>
        <taxon>Magnoliopsida</taxon>
        <taxon>eudicotyledons</taxon>
        <taxon>Gunneridae</taxon>
        <taxon>Pentapetalae</taxon>
        <taxon>asterids</taxon>
        <taxon>campanulids</taxon>
        <taxon>Apiales</taxon>
        <taxon>Apiaceae</taxon>
        <taxon>Apioideae</taxon>
        <taxon>Scandiceae</taxon>
        <taxon>Daucinae</taxon>
        <taxon>Daucus</taxon>
        <taxon>Daucus sect. Daucus</taxon>
    </lineage>
</organism>
<accession>A0A164V6R9</accession>
<dbReference type="Gene3D" id="2.40.50.140">
    <property type="entry name" value="Nucleic acid-binding proteins"/>
    <property type="match status" value="2"/>
</dbReference>
<feature type="domain" description="Replication protein A 70 kDa DNA-binding subunit B/D first OB fold" evidence="1">
    <location>
        <begin position="4"/>
        <end position="110"/>
    </location>
</feature>
<dbReference type="Gramene" id="KZM89896">
    <property type="protein sequence ID" value="KZM89896"/>
    <property type="gene ID" value="DCAR_022741"/>
</dbReference>
<dbReference type="AlphaFoldDB" id="A0A164V6R9"/>
<dbReference type="Pfam" id="PF02721">
    <property type="entry name" value="DUF223"/>
    <property type="match status" value="1"/>
</dbReference>
<evidence type="ECO:0000259" key="1">
    <source>
        <dbReference type="Pfam" id="PF02721"/>
    </source>
</evidence>